<accession>A0A1A9QDV8</accession>
<sequence>MKTPTLISLGLGGATALAGTGITLNHFYGGESIREHIERTKKSKNKLFFTKDSKNFEDIKNKYHSSTDSKRPKPKDKSGKIVTKDNLEQWCADNSGTKFNSDKDELYQSILSWCYINSNSFEEEMVVDEKQIYSSQGNTGTDWQTAWETYKNNKVATGMTITGDNLTNLNGENKTEGGKALEAWCSTNKAKKLYEDNAEATYELFKKWCTKPK</sequence>
<comment type="caution">
    <text evidence="2">The sequence shown here is derived from an EMBL/GenBank/DDBJ whole genome shotgun (WGS) entry which is preliminary data.</text>
</comment>
<name>A0A1A9QDV8_9MOLU</name>
<dbReference type="STRING" id="432608.A6V39_04455"/>
<dbReference type="AlphaFoldDB" id="A0A1A9QDV8"/>
<dbReference type="RefSeq" id="WP_187150521.1">
    <property type="nucleotide sequence ID" value="NZ_LWUJ01000012.1"/>
</dbReference>
<dbReference type="Proteomes" id="UP000077623">
    <property type="component" value="Unassembled WGS sequence"/>
</dbReference>
<reference evidence="3" key="1">
    <citation type="submission" date="2016-04" db="EMBL/GenBank/DDBJ databases">
        <authorList>
            <person name="Quiroz-Castaneda R.E."/>
            <person name="Martinez-Ocampo F."/>
        </authorList>
    </citation>
    <scope>NUCLEOTIDE SEQUENCE [LARGE SCALE GENOMIC DNA]</scope>
    <source>
        <strain evidence="3">INIFAP01</strain>
    </source>
</reference>
<evidence type="ECO:0000256" key="1">
    <source>
        <dbReference type="SAM" id="MobiDB-lite"/>
    </source>
</evidence>
<feature type="region of interest" description="Disordered" evidence="1">
    <location>
        <begin position="60"/>
        <end position="80"/>
    </location>
</feature>
<dbReference type="EMBL" id="LWUJ01000012">
    <property type="protein sequence ID" value="OAL10136.1"/>
    <property type="molecule type" value="Genomic_DNA"/>
</dbReference>
<proteinExistence type="predicted"/>
<protein>
    <submittedName>
        <fullName evidence="2">Uncharacterized protein</fullName>
    </submittedName>
</protein>
<evidence type="ECO:0000313" key="3">
    <source>
        <dbReference type="Proteomes" id="UP000077623"/>
    </source>
</evidence>
<evidence type="ECO:0000313" key="2">
    <source>
        <dbReference type="EMBL" id="OAL10136.1"/>
    </source>
</evidence>
<organism evidence="2 3">
    <name type="scientific">Candidatus Mycoplasma haematobovis</name>
    <dbReference type="NCBI Taxonomy" id="432608"/>
    <lineage>
        <taxon>Bacteria</taxon>
        <taxon>Bacillati</taxon>
        <taxon>Mycoplasmatota</taxon>
        <taxon>Mollicutes</taxon>
        <taxon>Mycoplasmataceae</taxon>
        <taxon>Mycoplasma</taxon>
    </lineage>
</organism>
<keyword evidence="3" id="KW-1185">Reference proteome</keyword>
<gene>
    <name evidence="2" type="ORF">A6V39_04455</name>
</gene>